<gene>
    <name evidence="1" type="ORF">MJG53_008093</name>
</gene>
<organism evidence="1 2">
    <name type="scientific">Ovis ammon polii x Ovis aries</name>
    <dbReference type="NCBI Taxonomy" id="2918886"/>
    <lineage>
        <taxon>Eukaryota</taxon>
        <taxon>Metazoa</taxon>
        <taxon>Chordata</taxon>
        <taxon>Craniata</taxon>
        <taxon>Vertebrata</taxon>
        <taxon>Euteleostomi</taxon>
        <taxon>Mammalia</taxon>
        <taxon>Eutheria</taxon>
        <taxon>Laurasiatheria</taxon>
        <taxon>Artiodactyla</taxon>
        <taxon>Ruminantia</taxon>
        <taxon>Pecora</taxon>
        <taxon>Bovidae</taxon>
        <taxon>Caprinae</taxon>
        <taxon>Ovis</taxon>
    </lineage>
</organism>
<proteinExistence type="predicted"/>
<evidence type="ECO:0000313" key="2">
    <source>
        <dbReference type="Proteomes" id="UP001057279"/>
    </source>
</evidence>
<dbReference type="Proteomes" id="UP001057279">
    <property type="component" value="Linkage Group LG07"/>
</dbReference>
<keyword evidence="2" id="KW-1185">Reference proteome</keyword>
<name>A0ACB9V070_9CETA</name>
<dbReference type="EMBL" id="CM043032">
    <property type="protein sequence ID" value="KAI4582880.1"/>
    <property type="molecule type" value="Genomic_DNA"/>
</dbReference>
<reference evidence="1" key="1">
    <citation type="submission" date="2022-03" db="EMBL/GenBank/DDBJ databases">
        <title>Genomic analyses of argali, domestic sheep and their hybrids provide insights into chromosomal evolution, heterosis and genetic basis of agronomic traits.</title>
        <authorList>
            <person name="Li M."/>
        </authorList>
    </citation>
    <scope>NUCLEOTIDE SEQUENCE</scope>
    <source>
        <strain evidence="1">F1 hybrid</strain>
    </source>
</reference>
<accession>A0ACB9V070</accession>
<comment type="caution">
    <text evidence="1">The sequence shown here is derived from an EMBL/GenBank/DDBJ whole genome shotgun (WGS) entry which is preliminary data.</text>
</comment>
<sequence>MDKVWWEWVGSRFHVHINSKRKSEFLEYIVKDEAAPELSDKALPDWLAVSALVAGNGMAAPMPGHLDLGLGCWWIFRILFLCQSSKLGTPHGSDLELLLLPLDVTYLGSLKSLQGQQWHTELSRRYYANERDSKRAVNQGTRQGPSGTLCGLGLIQPLGNDNRPGEEPGHPVIKKRILLWLQSQEYAPDSKASSPAVETVREGLLIGTEGEGSHVHIESESGQSGKTVKGGGMNGTEEEEATGTVEVKEHDCYMGNGEINKAKVNSGKELGESHEASPDLMQDPLKISPELKRDPGTKQPP</sequence>
<protein>
    <submittedName>
        <fullName evidence="1">Uncharacterized protein</fullName>
    </submittedName>
</protein>
<evidence type="ECO:0000313" key="1">
    <source>
        <dbReference type="EMBL" id="KAI4582880.1"/>
    </source>
</evidence>